<accession>Q83D74</accession>
<reference evidence="2 3" key="1">
    <citation type="journal article" date="2003" name="Proc. Natl. Acad. Sci. U.S.A.">
        <title>Complete genome sequence of the Q-fever pathogen, Coxiella burnetii.</title>
        <authorList>
            <person name="Seshadri R."/>
            <person name="Paulsen I.T."/>
            <person name="Eisen J.A."/>
            <person name="Read T.D."/>
            <person name="Nelson K.E."/>
            <person name="Nelson W.C."/>
            <person name="Ward N.L."/>
            <person name="Tettelin H."/>
            <person name="Davidsen T.M."/>
            <person name="Beanan M.J."/>
            <person name="Deboy R.T."/>
            <person name="Daugherty S.C."/>
            <person name="Brinkac L.M."/>
            <person name="Madupu R."/>
            <person name="Dodson R.J."/>
            <person name="Khouri H.M."/>
            <person name="Lee K.H."/>
            <person name="Carty H.A."/>
            <person name="Scanlan D."/>
            <person name="Heinzen R.A."/>
            <person name="Thompson H.A."/>
            <person name="Samuel J.E."/>
            <person name="Fraser C.M."/>
            <person name="Heidelberg J.F."/>
        </authorList>
    </citation>
    <scope>NUCLEOTIDE SEQUENCE [LARGE SCALE GENOMIC DNA]</scope>
    <source>
        <strain evidence="3">RSA 493 / Nine Mile phase I</strain>
    </source>
</reference>
<feature type="transmembrane region" description="Helical" evidence="1">
    <location>
        <begin position="228"/>
        <end position="246"/>
    </location>
</feature>
<gene>
    <name evidence="2" type="ordered locus">CBU_0866</name>
</gene>
<organism evidence="2 3">
    <name type="scientific">Coxiella burnetii (strain RSA 493 / Nine Mile phase I)</name>
    <dbReference type="NCBI Taxonomy" id="227377"/>
    <lineage>
        <taxon>Bacteria</taxon>
        <taxon>Pseudomonadati</taxon>
        <taxon>Pseudomonadota</taxon>
        <taxon>Gammaproteobacteria</taxon>
        <taxon>Legionellales</taxon>
        <taxon>Coxiellaceae</taxon>
        <taxon>Coxiella</taxon>
    </lineage>
</organism>
<dbReference type="Proteomes" id="UP000002671">
    <property type="component" value="Chromosome"/>
</dbReference>
<evidence type="ECO:0000313" key="2">
    <source>
        <dbReference type="EMBL" id="AAO90399.1"/>
    </source>
</evidence>
<dbReference type="OrthoDB" id="5659946at2"/>
<feature type="transmembrane region" description="Helical" evidence="1">
    <location>
        <begin position="73"/>
        <end position="95"/>
    </location>
</feature>
<dbReference type="EnsemblBacteria" id="AAO90399">
    <property type="protein sequence ID" value="AAO90399"/>
    <property type="gene ID" value="CBU_0866"/>
</dbReference>
<dbReference type="EMBL" id="AE016828">
    <property type="protein sequence ID" value="AAO90399.1"/>
    <property type="molecule type" value="Genomic_DNA"/>
</dbReference>
<proteinExistence type="predicted"/>
<sequence>MKNFGKYLLADNLRAAIAALACALLAFILPTGFIAVVIAGLVTLQKGYKSGLMVLAFVLLPVIAFLVTHHMDFFYRFGLLLIQCGLIFIFALILRHTGSWQWVVKSAAMLGILAVGTVHIIFPDIKQTWAQLITHYLKTNDWTSTFRLGAGRSAEFVHHLAPIATGGFAFFVLFGMIVLLILARWWQASLSSPGRLQMEFTAIRINPVVAGLLLIASLGLIWQPAWLIDMYPVLLLPFMLAGLSILHRLVMNRKDMILLVLAVYVALLLLTFFTVIILAIIGLIDSFYNFRKRYPLLQS</sequence>
<keyword evidence="1" id="KW-0472">Membrane</keyword>
<dbReference type="AlphaFoldDB" id="Q83D74"/>
<name>Q83D74_COXBU</name>
<reference evidence="2 3" key="2">
    <citation type="journal article" date="2009" name="Infect. Immun.">
        <title>Comparative genomics reveal extensive transposon-mediated genomic plasticity and diversity among potential effector proteins within the genus Coxiella.</title>
        <authorList>
            <person name="Beare P.A."/>
            <person name="Unsworth N."/>
            <person name="Andoh M."/>
            <person name="Voth D.E."/>
            <person name="Omsland A."/>
            <person name="Gilk S.D."/>
            <person name="Williams K.P."/>
            <person name="Sobral B.W."/>
            <person name="Kupko J.J.III."/>
            <person name="Porcella S.F."/>
            <person name="Samuel J.E."/>
            <person name="Heinzen R.A."/>
        </authorList>
    </citation>
    <scope>NUCLEOTIDE SEQUENCE [LARGE SCALE GENOMIC DNA]</scope>
    <source>
        <strain evidence="3">RSA 493 / Nine Mile phase I</strain>
    </source>
</reference>
<evidence type="ECO:0000313" key="3">
    <source>
        <dbReference type="Proteomes" id="UP000002671"/>
    </source>
</evidence>
<dbReference type="RefSeq" id="NP_819885.1">
    <property type="nucleotide sequence ID" value="NC_002971.4"/>
</dbReference>
<feature type="transmembrane region" description="Helical" evidence="1">
    <location>
        <begin position="51"/>
        <end position="67"/>
    </location>
</feature>
<feature type="transmembrane region" description="Helical" evidence="1">
    <location>
        <begin position="160"/>
        <end position="182"/>
    </location>
</feature>
<protein>
    <submittedName>
        <fullName evidence="2">Hypothetical membrane spanning protein</fullName>
    </submittedName>
</protein>
<keyword evidence="1" id="KW-0812">Transmembrane</keyword>
<dbReference type="PATRIC" id="fig|227377.7.peg.851"/>
<evidence type="ECO:0000256" key="1">
    <source>
        <dbReference type="SAM" id="Phobius"/>
    </source>
</evidence>
<feature type="transmembrane region" description="Helical" evidence="1">
    <location>
        <begin position="15"/>
        <end position="44"/>
    </location>
</feature>
<dbReference type="STRING" id="227377.CBU_0866"/>
<dbReference type="KEGG" id="cbu:CBU_0866"/>
<keyword evidence="3" id="KW-1185">Reference proteome</keyword>
<feature type="transmembrane region" description="Helical" evidence="1">
    <location>
        <begin position="203"/>
        <end position="222"/>
    </location>
</feature>
<feature type="transmembrane region" description="Helical" evidence="1">
    <location>
        <begin position="102"/>
        <end position="122"/>
    </location>
</feature>
<dbReference type="eggNOG" id="ENOG50329TX">
    <property type="taxonomic scope" value="Bacteria"/>
</dbReference>
<dbReference type="HOGENOM" id="CLU_075529_0_0_6"/>
<dbReference type="RefSeq" id="WP_010957858.1">
    <property type="nucleotide sequence ID" value="NC_002971.4"/>
</dbReference>
<dbReference type="GeneID" id="1208759"/>
<keyword evidence="1" id="KW-1133">Transmembrane helix</keyword>
<feature type="transmembrane region" description="Helical" evidence="1">
    <location>
        <begin position="258"/>
        <end position="284"/>
    </location>
</feature>